<name>A0ABV2Q3M4_9BURK</name>
<sequence>MNITDLIYEKRDGIASITINRPERRNALGDTTTQQIVAVCEDAAADAAVRVVSITGSGDEAFCSGGDLRDTFQRGASNTEQQWSDRIRQGPNVLAQLLQNMPKPVVASINGVAVGGGATIALACDLRIASDTARFCFPFVRIGITPEFGCSYLLQRTVGLGRANELLLLGDFVDAATAERYGLLNRVVPHAELFKTTQEVLARLASLPAAALGRIKTLQRFAQTADLSSTLEQEAVSLGASFISAEHRAAVNSFLSRKSSPY</sequence>
<dbReference type="Proteomes" id="UP001549320">
    <property type="component" value="Unassembled WGS sequence"/>
</dbReference>
<dbReference type="Gene3D" id="1.10.12.10">
    <property type="entry name" value="Lyase 2-enoyl-coa Hydratase, Chain A, domain 2"/>
    <property type="match status" value="1"/>
</dbReference>
<comment type="caution">
    <text evidence="3">The sequence shown here is derived from an EMBL/GenBank/DDBJ whole genome shotgun (WGS) entry which is preliminary data.</text>
</comment>
<dbReference type="PANTHER" id="PTHR43684:SF4">
    <property type="entry name" value="ENOYL-COA HYDRATASE_ISOMERASE FAMILY PROTEIN (AFU_ORTHOLOGUE AFUA_1G01890)"/>
    <property type="match status" value="1"/>
</dbReference>
<comment type="similarity">
    <text evidence="1 2">Belongs to the enoyl-CoA hydratase/isomerase family.</text>
</comment>
<protein>
    <submittedName>
        <fullName evidence="3">2-(1,2-epoxy-1,2-dihydrophenyl)acetyl-CoA isomerase</fullName>
        <ecNumber evidence="3">5.3.3.18</ecNumber>
    </submittedName>
</protein>
<evidence type="ECO:0000313" key="3">
    <source>
        <dbReference type="EMBL" id="MET4575527.1"/>
    </source>
</evidence>
<dbReference type="CDD" id="cd06558">
    <property type="entry name" value="crotonase-like"/>
    <property type="match status" value="1"/>
</dbReference>
<dbReference type="InterPro" id="IPR051053">
    <property type="entry name" value="ECH/Chromodomain_protein"/>
</dbReference>
<dbReference type="RefSeq" id="WP_354441016.1">
    <property type="nucleotide sequence ID" value="NZ_JBEPSH010000001.1"/>
</dbReference>
<dbReference type="EC" id="5.3.3.18" evidence="3"/>
<evidence type="ECO:0000256" key="2">
    <source>
        <dbReference type="RuleBase" id="RU003707"/>
    </source>
</evidence>
<dbReference type="Gene3D" id="3.90.226.10">
    <property type="entry name" value="2-enoyl-CoA Hydratase, Chain A, domain 1"/>
    <property type="match status" value="1"/>
</dbReference>
<dbReference type="SUPFAM" id="SSF52096">
    <property type="entry name" value="ClpP/crotonase"/>
    <property type="match status" value="1"/>
</dbReference>
<gene>
    <name evidence="3" type="ORF">ABIE13_000624</name>
</gene>
<dbReference type="InterPro" id="IPR018376">
    <property type="entry name" value="Enoyl-CoA_hyd/isom_CS"/>
</dbReference>
<dbReference type="GO" id="GO:0016853">
    <property type="term" value="F:isomerase activity"/>
    <property type="evidence" value="ECO:0007669"/>
    <property type="project" value="UniProtKB-KW"/>
</dbReference>
<evidence type="ECO:0000313" key="4">
    <source>
        <dbReference type="Proteomes" id="UP001549320"/>
    </source>
</evidence>
<proteinExistence type="inferred from homology"/>
<reference evidence="3 4" key="1">
    <citation type="submission" date="2024-06" db="EMBL/GenBank/DDBJ databases">
        <title>Sorghum-associated microbial communities from plants grown in Nebraska, USA.</title>
        <authorList>
            <person name="Schachtman D."/>
        </authorList>
    </citation>
    <scope>NUCLEOTIDE SEQUENCE [LARGE SCALE GENOMIC DNA]</scope>
    <source>
        <strain evidence="3 4">2709</strain>
    </source>
</reference>
<dbReference type="InterPro" id="IPR001753">
    <property type="entry name" value="Enoyl-CoA_hydra/iso"/>
</dbReference>
<dbReference type="Pfam" id="PF00378">
    <property type="entry name" value="ECH_1"/>
    <property type="match status" value="1"/>
</dbReference>
<dbReference type="InterPro" id="IPR014748">
    <property type="entry name" value="Enoyl-CoA_hydra_C"/>
</dbReference>
<dbReference type="PANTHER" id="PTHR43684">
    <property type="match status" value="1"/>
</dbReference>
<keyword evidence="3" id="KW-0413">Isomerase</keyword>
<evidence type="ECO:0000256" key="1">
    <source>
        <dbReference type="ARBA" id="ARBA00005254"/>
    </source>
</evidence>
<dbReference type="EMBL" id="JBEPSH010000001">
    <property type="protein sequence ID" value="MET4575527.1"/>
    <property type="molecule type" value="Genomic_DNA"/>
</dbReference>
<accession>A0ABV2Q3M4</accession>
<organism evidence="3 4">
    <name type="scientific">Ottowia thiooxydans</name>
    <dbReference type="NCBI Taxonomy" id="219182"/>
    <lineage>
        <taxon>Bacteria</taxon>
        <taxon>Pseudomonadati</taxon>
        <taxon>Pseudomonadota</taxon>
        <taxon>Betaproteobacteria</taxon>
        <taxon>Burkholderiales</taxon>
        <taxon>Comamonadaceae</taxon>
        <taxon>Ottowia</taxon>
    </lineage>
</organism>
<dbReference type="InterPro" id="IPR029045">
    <property type="entry name" value="ClpP/crotonase-like_dom_sf"/>
</dbReference>
<keyword evidence="4" id="KW-1185">Reference proteome</keyword>
<dbReference type="PROSITE" id="PS00166">
    <property type="entry name" value="ENOYL_COA_HYDRATASE"/>
    <property type="match status" value="1"/>
</dbReference>